<protein>
    <submittedName>
        <fullName evidence="6">ABC transporter ATP-binding protein</fullName>
    </submittedName>
</protein>
<evidence type="ECO:0000256" key="3">
    <source>
        <dbReference type="ARBA" id="ARBA00022741"/>
    </source>
</evidence>
<dbReference type="Proteomes" id="UP000315364">
    <property type="component" value="Chromosome"/>
</dbReference>
<dbReference type="CDD" id="cd03293">
    <property type="entry name" value="ABC_NrtD_SsuB_transporters"/>
    <property type="match status" value="1"/>
</dbReference>
<dbReference type="SUPFAM" id="SSF52540">
    <property type="entry name" value="P-loop containing nucleoside triphosphate hydrolases"/>
    <property type="match status" value="1"/>
</dbReference>
<keyword evidence="3" id="KW-0547">Nucleotide-binding</keyword>
<dbReference type="Pfam" id="PF00005">
    <property type="entry name" value="ABC_tran"/>
    <property type="match status" value="1"/>
</dbReference>
<evidence type="ECO:0000256" key="2">
    <source>
        <dbReference type="ARBA" id="ARBA00022448"/>
    </source>
</evidence>
<evidence type="ECO:0000256" key="1">
    <source>
        <dbReference type="ARBA" id="ARBA00005417"/>
    </source>
</evidence>
<dbReference type="PANTHER" id="PTHR42788">
    <property type="entry name" value="TAURINE IMPORT ATP-BINDING PROTEIN-RELATED"/>
    <property type="match status" value="1"/>
</dbReference>
<name>A0A5B8LXP1_9HYPH</name>
<dbReference type="PROSITE" id="PS50893">
    <property type="entry name" value="ABC_TRANSPORTER_2"/>
    <property type="match status" value="1"/>
</dbReference>
<dbReference type="EMBL" id="CP042304">
    <property type="protein sequence ID" value="QDZ12893.1"/>
    <property type="molecule type" value="Genomic_DNA"/>
</dbReference>
<reference evidence="6 7" key="1">
    <citation type="submission" date="2019-07" db="EMBL/GenBank/DDBJ databases">
        <title>Full genome sequence of Devosia sp. Gsoil 520.</title>
        <authorList>
            <person name="Im W.-T."/>
        </authorList>
    </citation>
    <scope>NUCLEOTIDE SEQUENCE [LARGE SCALE GENOMIC DNA]</scope>
    <source>
        <strain evidence="6 7">Gsoil 520</strain>
    </source>
</reference>
<dbReference type="InterPro" id="IPR027417">
    <property type="entry name" value="P-loop_NTPase"/>
</dbReference>
<dbReference type="InterPro" id="IPR017871">
    <property type="entry name" value="ABC_transporter-like_CS"/>
</dbReference>
<dbReference type="InterPro" id="IPR003439">
    <property type="entry name" value="ABC_transporter-like_ATP-bd"/>
</dbReference>
<dbReference type="AlphaFoldDB" id="A0A5B8LXP1"/>
<dbReference type="GO" id="GO:0005524">
    <property type="term" value="F:ATP binding"/>
    <property type="evidence" value="ECO:0007669"/>
    <property type="project" value="UniProtKB-KW"/>
</dbReference>
<dbReference type="Gene3D" id="3.40.50.300">
    <property type="entry name" value="P-loop containing nucleotide triphosphate hydrolases"/>
    <property type="match status" value="1"/>
</dbReference>
<evidence type="ECO:0000259" key="5">
    <source>
        <dbReference type="PROSITE" id="PS50893"/>
    </source>
</evidence>
<dbReference type="SMART" id="SM00382">
    <property type="entry name" value="AAA"/>
    <property type="match status" value="1"/>
</dbReference>
<keyword evidence="7" id="KW-1185">Reference proteome</keyword>
<dbReference type="PROSITE" id="PS00211">
    <property type="entry name" value="ABC_TRANSPORTER_1"/>
    <property type="match status" value="1"/>
</dbReference>
<dbReference type="InterPro" id="IPR003593">
    <property type="entry name" value="AAA+_ATPase"/>
</dbReference>
<keyword evidence="2" id="KW-0813">Transport</keyword>
<sequence>MPGWISPWPTKCWLPSAPLPIWILPTGDRKLRSADHRPQACRKSFGRPGGTTTTAVADFSLDIAPGEFVTILGPSGCGKTTLLRLVNGLLKPDGGSVTVGDRTPVPGPDMGFVFQSFRLIPWATAERNVGFGLELAGVEPVRRKEIVARLLDRVGLGRSASAYPAELSGGMKQRVALARALATDPSILLLDEPFASLDAQTREIMQLELLHLWSERRATALFVTHSVEEAILLADRVVVMGAAPHSLRHIVPIDLPRPRRDEVRTSPAFIALRNELTGIIRALITEDPNSPFFNRG</sequence>
<keyword evidence="4 6" id="KW-0067">ATP-binding</keyword>
<proteinExistence type="inferred from homology"/>
<dbReference type="InterPro" id="IPR050166">
    <property type="entry name" value="ABC_transporter_ATP-bind"/>
</dbReference>
<dbReference type="OrthoDB" id="9807242at2"/>
<evidence type="ECO:0000256" key="4">
    <source>
        <dbReference type="ARBA" id="ARBA00022840"/>
    </source>
</evidence>
<dbReference type="KEGG" id="dea:FPZ08_20380"/>
<accession>A0A5B8LXP1</accession>
<organism evidence="6 7">
    <name type="scientific">Devosia ginsengisoli</name>
    <dbReference type="NCBI Taxonomy" id="400770"/>
    <lineage>
        <taxon>Bacteria</taxon>
        <taxon>Pseudomonadati</taxon>
        <taxon>Pseudomonadota</taxon>
        <taxon>Alphaproteobacteria</taxon>
        <taxon>Hyphomicrobiales</taxon>
        <taxon>Devosiaceae</taxon>
        <taxon>Devosia</taxon>
    </lineage>
</organism>
<gene>
    <name evidence="6" type="ORF">FPZ08_20380</name>
</gene>
<feature type="domain" description="ABC transporter" evidence="5">
    <location>
        <begin position="31"/>
        <end position="267"/>
    </location>
</feature>
<dbReference type="PANTHER" id="PTHR42788:SF13">
    <property type="entry name" value="ALIPHATIC SULFONATES IMPORT ATP-BINDING PROTEIN SSUB"/>
    <property type="match status" value="1"/>
</dbReference>
<evidence type="ECO:0000313" key="6">
    <source>
        <dbReference type="EMBL" id="QDZ12893.1"/>
    </source>
</evidence>
<comment type="similarity">
    <text evidence="1">Belongs to the ABC transporter superfamily.</text>
</comment>
<evidence type="ECO:0000313" key="7">
    <source>
        <dbReference type="Proteomes" id="UP000315364"/>
    </source>
</evidence>
<dbReference type="GO" id="GO:0016887">
    <property type="term" value="F:ATP hydrolysis activity"/>
    <property type="evidence" value="ECO:0007669"/>
    <property type="project" value="InterPro"/>
</dbReference>